<accession>A0A502BPA4</accession>
<feature type="domain" description="Outer membrane protein beta-barrel" evidence="3">
    <location>
        <begin position="15"/>
        <end position="234"/>
    </location>
</feature>
<feature type="chain" id="PRO_5021412736" evidence="2">
    <location>
        <begin position="28"/>
        <end position="236"/>
    </location>
</feature>
<dbReference type="SUPFAM" id="SSF56925">
    <property type="entry name" value="OMPA-like"/>
    <property type="match status" value="1"/>
</dbReference>
<keyword evidence="5" id="KW-1185">Reference proteome</keyword>
<dbReference type="InterPro" id="IPR027385">
    <property type="entry name" value="Beta-barrel_OMP"/>
</dbReference>
<organism evidence="4 5">
    <name type="scientific">Brucella gallinifaecis</name>
    <dbReference type="NCBI Taxonomy" id="215590"/>
    <lineage>
        <taxon>Bacteria</taxon>
        <taxon>Pseudomonadati</taxon>
        <taxon>Pseudomonadota</taxon>
        <taxon>Alphaproteobacteria</taxon>
        <taxon>Hyphomicrobiales</taxon>
        <taxon>Brucellaceae</taxon>
        <taxon>Brucella/Ochrobactrum group</taxon>
        <taxon>Brucella</taxon>
    </lineage>
</organism>
<name>A0A502BPA4_9HYPH</name>
<dbReference type="EMBL" id="VEWJ01000007">
    <property type="protein sequence ID" value="TPF74903.1"/>
    <property type="molecule type" value="Genomic_DNA"/>
</dbReference>
<dbReference type="Pfam" id="PF13505">
    <property type="entry name" value="OMP_b-brl"/>
    <property type="match status" value="1"/>
</dbReference>
<evidence type="ECO:0000259" key="3">
    <source>
        <dbReference type="Pfam" id="PF13505"/>
    </source>
</evidence>
<dbReference type="Gene3D" id="2.40.160.20">
    <property type="match status" value="1"/>
</dbReference>
<comment type="caution">
    <text evidence="4">The sequence shown here is derived from an EMBL/GenBank/DDBJ whole genome shotgun (WGS) entry which is preliminary data.</text>
</comment>
<keyword evidence="1 2" id="KW-0732">Signal</keyword>
<protein>
    <submittedName>
        <fullName evidence="4">Porin family protein</fullName>
    </submittedName>
</protein>
<evidence type="ECO:0000256" key="1">
    <source>
        <dbReference type="ARBA" id="ARBA00022729"/>
    </source>
</evidence>
<sequence length="236" mass="25462">MNSLIKNLCASLALSAALAVFTSAALAADDLEVVPEVVVAPMVTSGWYLRGDIGYSWNRFRRADFELPDLNGNRFDGDLNGSFVLGGGIGYQITDYLRTDLTLDYLTRAKFTTDYDESRMSGLSVLANAYVDLANFGGVTPYIGAGLGATRVKWDDMAVAANGHELSGQADWRFTYALMAGASVELTHNLKLDASYRFRHMNGGTMLEGGSDIGAVSDKGINAHDIRVGLRYMFGG</sequence>
<dbReference type="RefSeq" id="WP_140905263.1">
    <property type="nucleotide sequence ID" value="NZ_JBHTMD010000021.1"/>
</dbReference>
<evidence type="ECO:0000256" key="2">
    <source>
        <dbReference type="SAM" id="SignalP"/>
    </source>
</evidence>
<dbReference type="AlphaFoldDB" id="A0A502BPA4"/>
<evidence type="ECO:0000313" key="5">
    <source>
        <dbReference type="Proteomes" id="UP000315388"/>
    </source>
</evidence>
<gene>
    <name evidence="4" type="ORF">FHY56_11225</name>
</gene>
<reference evidence="4 5" key="1">
    <citation type="journal article" date="2003" name="Int. J. Syst. Evol. Microbiol.">
        <title>Towards a standardized format for the description of a novel species (of an established genus): Ochrobactrum gallinifaecis sp. nov.</title>
        <authorList>
            <person name="Kampfer P."/>
            <person name="Buczolits S."/>
            <person name="Albrecht A."/>
            <person name="Busse H.J."/>
            <person name="Stackebrandt E."/>
        </authorList>
    </citation>
    <scope>NUCLEOTIDE SEQUENCE [LARGE SCALE GENOMIC DNA]</scope>
    <source>
        <strain evidence="4 5">ISO 196</strain>
    </source>
</reference>
<proteinExistence type="predicted"/>
<dbReference type="OrthoDB" id="5643626at2"/>
<dbReference type="InterPro" id="IPR011250">
    <property type="entry name" value="OMP/PagP_B-barrel"/>
</dbReference>
<dbReference type="Proteomes" id="UP000315388">
    <property type="component" value="Unassembled WGS sequence"/>
</dbReference>
<evidence type="ECO:0000313" key="4">
    <source>
        <dbReference type="EMBL" id="TPF74903.1"/>
    </source>
</evidence>
<feature type="signal peptide" evidence="2">
    <location>
        <begin position="1"/>
        <end position="27"/>
    </location>
</feature>